<feature type="non-terminal residue" evidence="2">
    <location>
        <position position="223"/>
    </location>
</feature>
<feature type="region of interest" description="Disordered" evidence="1">
    <location>
        <begin position="1"/>
        <end position="223"/>
    </location>
</feature>
<feature type="compositionally biased region" description="Basic residues" evidence="1">
    <location>
        <begin position="133"/>
        <end position="144"/>
    </location>
</feature>
<name>A0A6J4U274_9BACT</name>
<sequence>GDPEDREPRPDGRRDDQPRRARVRHLLPTAEGSDHLPRHPGRRPDRQPDHRPDALPRPRGSRAGYPPLHQLPGWRHLRRAGDLRHDADDQAGRRHLLPRDGREHGRGAPGGRCSRQALRPAERPHPDPPGLRRLQRRRPRHRGRGAGGADALRQVHLPPGGPLRAALRQGQARQRPRLLPERAGSEGVRPRRRGPRAGPPGPDRGRRVRGRRGAADRHPRGGV</sequence>
<feature type="compositionally biased region" description="Basic and acidic residues" evidence="1">
    <location>
        <begin position="213"/>
        <end position="223"/>
    </location>
</feature>
<feature type="compositionally biased region" description="Low complexity" evidence="1">
    <location>
        <begin position="162"/>
        <end position="173"/>
    </location>
</feature>
<reference evidence="2" key="1">
    <citation type="submission" date="2020-02" db="EMBL/GenBank/DDBJ databases">
        <authorList>
            <person name="Meier V. D."/>
        </authorList>
    </citation>
    <scope>NUCLEOTIDE SEQUENCE</scope>
    <source>
        <strain evidence="2">AVDCRST_MAG59</strain>
    </source>
</reference>
<feature type="compositionally biased region" description="Basic and acidic residues" evidence="1">
    <location>
        <begin position="32"/>
        <end position="56"/>
    </location>
</feature>
<dbReference type="EMBL" id="CADCWF010000014">
    <property type="protein sequence ID" value="CAA9536276.1"/>
    <property type="molecule type" value="Genomic_DNA"/>
</dbReference>
<accession>A0A6J4U274</accession>
<dbReference type="GO" id="GO:0004252">
    <property type="term" value="F:serine-type endopeptidase activity"/>
    <property type="evidence" value="ECO:0007669"/>
    <property type="project" value="UniProtKB-EC"/>
</dbReference>
<keyword evidence="2" id="KW-0378">Hydrolase</keyword>
<feature type="compositionally biased region" description="Basic and acidic residues" evidence="1">
    <location>
        <begin position="79"/>
        <end position="106"/>
    </location>
</feature>
<keyword evidence="2" id="KW-0645">Protease</keyword>
<feature type="compositionally biased region" description="Basic and acidic residues" evidence="1">
    <location>
        <begin position="1"/>
        <end position="19"/>
    </location>
</feature>
<dbReference type="EC" id="3.4.21.92" evidence="2"/>
<proteinExistence type="predicted"/>
<protein>
    <submittedName>
        <fullName evidence="2">ATP-dependent Clp protease proteolytic subunit</fullName>
        <ecNumber evidence="2">3.4.21.92</ecNumber>
    </submittedName>
</protein>
<organism evidence="2">
    <name type="scientific">uncultured Thermomicrobiales bacterium</name>
    <dbReference type="NCBI Taxonomy" id="1645740"/>
    <lineage>
        <taxon>Bacteria</taxon>
        <taxon>Pseudomonadati</taxon>
        <taxon>Thermomicrobiota</taxon>
        <taxon>Thermomicrobia</taxon>
        <taxon>Thermomicrobiales</taxon>
        <taxon>environmental samples</taxon>
    </lineage>
</organism>
<evidence type="ECO:0000256" key="1">
    <source>
        <dbReference type="SAM" id="MobiDB-lite"/>
    </source>
</evidence>
<gene>
    <name evidence="2" type="ORF">AVDCRST_MAG59-285</name>
</gene>
<evidence type="ECO:0000313" key="2">
    <source>
        <dbReference type="EMBL" id="CAA9536276.1"/>
    </source>
</evidence>
<dbReference type="AlphaFoldDB" id="A0A6J4U274"/>
<feature type="non-terminal residue" evidence="2">
    <location>
        <position position="1"/>
    </location>
</feature>
<dbReference type="GO" id="GO:0006508">
    <property type="term" value="P:proteolysis"/>
    <property type="evidence" value="ECO:0007669"/>
    <property type="project" value="UniProtKB-KW"/>
</dbReference>